<dbReference type="InterPro" id="IPR032710">
    <property type="entry name" value="NTF2-like_dom_sf"/>
</dbReference>
<evidence type="ECO:0000313" key="4">
    <source>
        <dbReference type="Proteomes" id="UP000032544"/>
    </source>
</evidence>
<dbReference type="Pfam" id="PF13474">
    <property type="entry name" value="SnoaL_3"/>
    <property type="match status" value="1"/>
</dbReference>
<dbReference type="AlphaFoldDB" id="A0A0D8JF86"/>
<dbReference type="OrthoDB" id="9812295at2"/>
<feature type="chain" id="PRO_5002331331" description="SnoaL-like domain-containing protein" evidence="1">
    <location>
        <begin position="23"/>
        <end position="168"/>
    </location>
</feature>
<accession>A0A0D8JF86</accession>
<evidence type="ECO:0000313" key="3">
    <source>
        <dbReference type="EMBL" id="KJF45585.1"/>
    </source>
</evidence>
<feature type="domain" description="SnoaL-like" evidence="2">
    <location>
        <begin position="39"/>
        <end position="158"/>
    </location>
</feature>
<protein>
    <recommendedName>
        <fullName evidence="2">SnoaL-like domain-containing protein</fullName>
    </recommendedName>
</protein>
<evidence type="ECO:0000256" key="1">
    <source>
        <dbReference type="SAM" id="SignalP"/>
    </source>
</evidence>
<dbReference type="EMBL" id="JRHC01000001">
    <property type="protein sequence ID" value="KJF45585.1"/>
    <property type="molecule type" value="Genomic_DNA"/>
</dbReference>
<dbReference type="RefSeq" id="WP_045028005.1">
    <property type="nucleotide sequence ID" value="NZ_JRHC01000001.1"/>
</dbReference>
<proteinExistence type="predicted"/>
<dbReference type="Proteomes" id="UP000032544">
    <property type="component" value="Unassembled WGS sequence"/>
</dbReference>
<gene>
    <name evidence="3" type="ORF">LH29_09635</name>
</gene>
<evidence type="ECO:0000259" key="2">
    <source>
        <dbReference type="Pfam" id="PF13474"/>
    </source>
</evidence>
<dbReference type="SUPFAM" id="SSF54427">
    <property type="entry name" value="NTF2-like"/>
    <property type="match status" value="1"/>
</dbReference>
<dbReference type="PROSITE" id="PS51257">
    <property type="entry name" value="PROKAR_LIPOPROTEIN"/>
    <property type="match status" value="1"/>
</dbReference>
<dbReference type="STRING" id="1544798.LH29_09635"/>
<organism evidence="3 4">
    <name type="scientific">Draconibacterium sediminis</name>
    <dbReference type="NCBI Taxonomy" id="1544798"/>
    <lineage>
        <taxon>Bacteria</taxon>
        <taxon>Pseudomonadati</taxon>
        <taxon>Bacteroidota</taxon>
        <taxon>Bacteroidia</taxon>
        <taxon>Marinilabiliales</taxon>
        <taxon>Prolixibacteraceae</taxon>
        <taxon>Draconibacterium</taxon>
    </lineage>
</organism>
<name>A0A0D8JF86_9BACT</name>
<keyword evidence="1" id="KW-0732">Signal</keyword>
<feature type="signal peptide" evidence="1">
    <location>
        <begin position="1"/>
        <end position="22"/>
    </location>
</feature>
<sequence length="168" mass="18993">MKTISILLTVGLFVLAACTNNAEKPLSETEKEVLAQEVQTTINTMMDGMKNMDVNQAFEANFLLDKDFKYIGIRGETMNVDAFTKEVHGIFDNLEKVDFSFSSPDIRIVTRDVAIVTMPYKGKFYFPGSSISFPECGSTLVLQKKSNKWEVIHFHESLQESEFITTDL</sequence>
<reference evidence="3 4" key="1">
    <citation type="submission" date="2014-09" db="EMBL/GenBank/DDBJ databases">
        <title>Draft Genome Sequence of Draconibacterium sp. JN14CK-3.</title>
        <authorList>
            <person name="Dong C."/>
            <person name="Lai Q."/>
            <person name="Shao Z."/>
        </authorList>
    </citation>
    <scope>NUCLEOTIDE SEQUENCE [LARGE SCALE GENOMIC DNA]</scope>
    <source>
        <strain evidence="3 4">JN14CK-3</strain>
    </source>
</reference>
<comment type="caution">
    <text evidence="3">The sequence shown here is derived from an EMBL/GenBank/DDBJ whole genome shotgun (WGS) entry which is preliminary data.</text>
</comment>
<dbReference type="Gene3D" id="3.10.450.50">
    <property type="match status" value="1"/>
</dbReference>
<dbReference type="InterPro" id="IPR037401">
    <property type="entry name" value="SnoaL-like"/>
</dbReference>
<keyword evidence="4" id="KW-1185">Reference proteome</keyword>